<protein>
    <submittedName>
        <fullName evidence="1">Uncharacterized protein</fullName>
    </submittedName>
</protein>
<organism evidence="1 2">
    <name type="scientific">Populus alba</name>
    <name type="common">White poplar</name>
    <dbReference type="NCBI Taxonomy" id="43335"/>
    <lineage>
        <taxon>Eukaryota</taxon>
        <taxon>Viridiplantae</taxon>
        <taxon>Streptophyta</taxon>
        <taxon>Embryophyta</taxon>
        <taxon>Tracheophyta</taxon>
        <taxon>Spermatophyta</taxon>
        <taxon>Magnoliopsida</taxon>
        <taxon>eudicotyledons</taxon>
        <taxon>Gunneridae</taxon>
        <taxon>Pentapetalae</taxon>
        <taxon>rosids</taxon>
        <taxon>fabids</taxon>
        <taxon>Malpighiales</taxon>
        <taxon>Salicaceae</taxon>
        <taxon>Saliceae</taxon>
        <taxon>Populus</taxon>
    </lineage>
</organism>
<proteinExistence type="predicted"/>
<sequence length="433" mass="48715">MLAQKINNLLSDNEYVNVTVSGVFLPSDDDWVAMISPSDSDVKSCPLKKSRYVQTGDLSKLPLLCHYPVKAQFMSNDPDYLKCTKQECKKYNNTNCEVSACSGTISFHVINIRTDIEFVFFSGGFETPCILTRSGPMKFSNPNQPLHGHISSIDSTATSMRLTWVSGSEETQLVQYGDGETLTSKAKTFSQDDMCTSVLPSPAKDFGWHDPGYIHSAVMTGLRPSTSYSYRYGRDYIGSGSVYITPDSGGECGVPYETYFPMPTPAKDKPWYSIEQGSIHFTVISTENDWTENSEQYEWMTKDMGSVDRSKTPWLIFTGHRTMYSSSTNRLFDLDDRFSKAVEPLLLQHKVDLALFGHVHNYERTCSVYQSNCLAMPTKDRNGVDTYDHSNYSAPVQAVIGMAGFSLTKFSKFVNANTRQVQDSFRITKRQNR</sequence>
<dbReference type="Proteomes" id="UP000309997">
    <property type="component" value="Unassembled WGS sequence"/>
</dbReference>
<name>A0ACC4CNV9_POPAL</name>
<accession>A0ACC4CNV9</accession>
<evidence type="ECO:0000313" key="1">
    <source>
        <dbReference type="EMBL" id="KAL3599675.1"/>
    </source>
</evidence>
<gene>
    <name evidence="1" type="ORF">D5086_007593</name>
</gene>
<comment type="caution">
    <text evidence="1">The sequence shown here is derived from an EMBL/GenBank/DDBJ whole genome shotgun (WGS) entry which is preliminary data.</text>
</comment>
<evidence type="ECO:0000313" key="2">
    <source>
        <dbReference type="Proteomes" id="UP000309997"/>
    </source>
</evidence>
<keyword evidence="2" id="KW-1185">Reference proteome</keyword>
<dbReference type="EMBL" id="RCHU02000003">
    <property type="protein sequence ID" value="KAL3599675.1"/>
    <property type="molecule type" value="Genomic_DNA"/>
</dbReference>
<reference evidence="1 2" key="1">
    <citation type="journal article" date="2024" name="Plant Biotechnol. J.">
        <title>Genome and CRISPR/Cas9 system of a widespread forest tree (Populus alba) in the world.</title>
        <authorList>
            <person name="Liu Y.J."/>
            <person name="Jiang P.F."/>
            <person name="Han X.M."/>
            <person name="Li X.Y."/>
            <person name="Wang H.M."/>
            <person name="Wang Y.J."/>
            <person name="Wang X.X."/>
            <person name="Zeng Q.Y."/>
        </authorList>
    </citation>
    <scope>NUCLEOTIDE SEQUENCE [LARGE SCALE GENOMIC DNA]</scope>
    <source>
        <strain evidence="2">cv. PAL-ZL1</strain>
    </source>
</reference>